<keyword evidence="3" id="KW-0997">Cell inner membrane</keyword>
<feature type="transmembrane region" description="Helical" evidence="12">
    <location>
        <begin position="14"/>
        <end position="37"/>
    </location>
</feature>
<evidence type="ECO:0000256" key="4">
    <source>
        <dbReference type="ARBA" id="ARBA00022692"/>
    </source>
</evidence>
<dbReference type="Gene3D" id="3.10.50.40">
    <property type="match status" value="1"/>
</dbReference>
<evidence type="ECO:0000313" key="14">
    <source>
        <dbReference type="EMBL" id="AMA64940.1"/>
    </source>
</evidence>
<dbReference type="PATRIC" id="fig|634113.3.peg.352"/>
<evidence type="ECO:0000256" key="6">
    <source>
        <dbReference type="ARBA" id="ARBA00023136"/>
    </source>
</evidence>
<dbReference type="AlphaFoldDB" id="A0A0X9VZ31"/>
<keyword evidence="5 12" id="KW-1133">Transmembrane helix</keyword>
<dbReference type="InterPro" id="IPR046357">
    <property type="entry name" value="PPIase_dom_sf"/>
</dbReference>
<gene>
    <name evidence="14" type="primary">ppiD</name>
    <name evidence="14" type="ORF">AUT07_00365</name>
</gene>
<dbReference type="Proteomes" id="UP000069926">
    <property type="component" value="Chromosome"/>
</dbReference>
<dbReference type="SUPFAM" id="SSF54534">
    <property type="entry name" value="FKBP-like"/>
    <property type="match status" value="1"/>
</dbReference>
<dbReference type="PANTHER" id="PTHR47529:SF1">
    <property type="entry name" value="PERIPLASMIC CHAPERONE PPID"/>
    <property type="match status" value="1"/>
</dbReference>
<dbReference type="InterPro" id="IPR027304">
    <property type="entry name" value="Trigger_fact/SurA_dom_sf"/>
</dbReference>
<evidence type="ECO:0000313" key="15">
    <source>
        <dbReference type="Proteomes" id="UP000069926"/>
    </source>
</evidence>
<comment type="similarity">
    <text evidence="8">Belongs to the PpiD chaperone family.</text>
</comment>
<feature type="domain" description="PpiC" evidence="13">
    <location>
        <begin position="270"/>
        <end position="359"/>
    </location>
</feature>
<evidence type="ECO:0000256" key="9">
    <source>
        <dbReference type="ARBA" id="ARBA00040743"/>
    </source>
</evidence>
<dbReference type="STRING" id="634113.AUT07_00365"/>
<dbReference type="GO" id="GO:0005886">
    <property type="term" value="C:plasma membrane"/>
    <property type="evidence" value="ECO:0007669"/>
    <property type="project" value="UniProtKB-SubCell"/>
</dbReference>
<keyword evidence="15" id="KW-1185">Reference proteome</keyword>
<dbReference type="EMBL" id="CP013920">
    <property type="protein sequence ID" value="AMA64940.1"/>
    <property type="molecule type" value="Genomic_DNA"/>
</dbReference>
<evidence type="ECO:0000256" key="11">
    <source>
        <dbReference type="PROSITE-ProRule" id="PRU00278"/>
    </source>
</evidence>
<evidence type="ECO:0000256" key="7">
    <source>
        <dbReference type="ARBA" id="ARBA00023186"/>
    </source>
</evidence>
<reference evidence="14 15" key="1">
    <citation type="submission" date="2016-01" db="EMBL/GenBank/DDBJ databases">
        <title>Genome sequence of Ca. Arsenophonus lipopteni, the exclusive symbiont of a blood sucking fly Lipoptena cervi (Diptera: Hippoboscidae).</title>
        <authorList>
            <person name="Novakova E."/>
            <person name="Hypsa V."/>
            <person name="Nguyen P."/>
            <person name="Husnik F."/>
            <person name="Darby A.C."/>
        </authorList>
    </citation>
    <scope>NUCLEOTIDE SEQUENCE [LARGE SCALE GENOMIC DNA]</scope>
    <source>
        <strain evidence="14 15">CB</strain>
    </source>
</reference>
<keyword evidence="7" id="KW-0143">Chaperone</keyword>
<evidence type="ECO:0000259" key="13">
    <source>
        <dbReference type="PROSITE" id="PS50198"/>
    </source>
</evidence>
<dbReference type="InterPro" id="IPR052029">
    <property type="entry name" value="PpiD_chaperone"/>
</dbReference>
<keyword evidence="11 14" id="KW-0413">Isomerase</keyword>
<evidence type="ECO:0000256" key="12">
    <source>
        <dbReference type="SAM" id="Phobius"/>
    </source>
</evidence>
<keyword evidence="2" id="KW-1003">Cell membrane</keyword>
<keyword evidence="11" id="KW-0697">Rotamase</keyword>
<organism evidence="14 15">
    <name type="scientific">Candidatus Arsenophonus lipoptenae</name>
    <dbReference type="NCBI Taxonomy" id="634113"/>
    <lineage>
        <taxon>Bacteria</taxon>
        <taxon>Pseudomonadati</taxon>
        <taxon>Pseudomonadota</taxon>
        <taxon>Gammaproteobacteria</taxon>
        <taxon>Enterobacterales</taxon>
        <taxon>Morganellaceae</taxon>
        <taxon>Arsenophonus</taxon>
    </lineage>
</organism>
<dbReference type="PANTHER" id="PTHR47529">
    <property type="entry name" value="PEPTIDYL-PROLYL CIS-TRANS ISOMERASE D"/>
    <property type="match status" value="1"/>
</dbReference>
<dbReference type="Gene3D" id="1.10.4030.10">
    <property type="entry name" value="Porin chaperone SurA, peptide-binding domain"/>
    <property type="match status" value="1"/>
</dbReference>
<evidence type="ECO:0000256" key="2">
    <source>
        <dbReference type="ARBA" id="ARBA00022475"/>
    </source>
</evidence>
<evidence type="ECO:0000256" key="1">
    <source>
        <dbReference type="ARBA" id="ARBA00004382"/>
    </source>
</evidence>
<keyword evidence="6 12" id="KW-0472">Membrane</keyword>
<name>A0A0X9VZ31_9GAMM</name>
<evidence type="ECO:0000256" key="10">
    <source>
        <dbReference type="ARBA" id="ARBA00042775"/>
    </source>
</evidence>
<keyword evidence="4 12" id="KW-0812">Transmembrane</keyword>
<evidence type="ECO:0000256" key="3">
    <source>
        <dbReference type="ARBA" id="ARBA00022519"/>
    </source>
</evidence>
<dbReference type="NCBIfam" id="NF008054">
    <property type="entry name" value="PRK10788.1"/>
    <property type="match status" value="1"/>
</dbReference>
<proteinExistence type="inferred from homology"/>
<dbReference type="KEGG" id="asy:AUT07_00365"/>
<dbReference type="OrthoDB" id="9812372at2"/>
<evidence type="ECO:0000256" key="5">
    <source>
        <dbReference type="ARBA" id="ARBA00022989"/>
    </source>
</evidence>
<dbReference type="InterPro" id="IPR000297">
    <property type="entry name" value="PPIase_PpiC"/>
</dbReference>
<dbReference type="SUPFAM" id="SSF109998">
    <property type="entry name" value="Triger factor/SurA peptide-binding domain-like"/>
    <property type="match status" value="1"/>
</dbReference>
<dbReference type="Pfam" id="PF13145">
    <property type="entry name" value="Rotamase_2"/>
    <property type="match status" value="1"/>
</dbReference>
<dbReference type="PROSITE" id="PS50198">
    <property type="entry name" value="PPIC_PPIASE_2"/>
    <property type="match status" value="1"/>
</dbReference>
<sequence length="628" mass="73560">MFMIEQLRRITNSYLFKTLIIIIIFTFIFQNISGYLINNSNNQAAIVNGTVISQLQLQQAFQKEKIALKELMDTYSDDSNNYNDNIKILKNKTLERLIIKTLLNQYSSKLGLTASDNQIKKDIYNMEIFHTNGKFDNEKYRAILYKYNIKANNFAKEIKQNLMNQQIYNIYINDEFVLPEEVKFYTKLVVQKRQIKTATLLIDNYKSKQIIKNKELQDYYNKHQNDFLSPKQVKVSYIKLDIDSQRNNIVILDEEIKKYYEEHITNFIQPSQKHYSMIQLATKKEANSILQLLISGADFKKLANEKSTDKFSALNNGAIGWMDEATTPNEIINAKLTKKGQFSEVIKYNTHYIIFRLDEIRDEVIRPLKNIKNEIFNIIKNEKAINKFYSLQKTINNIVMNTNTSLTEIENITGIKSIKTNWFSKYTMPEEIKFKKISNIIFEDNLLEINNTKNIPPHIININNNCMIAIQVQNYKPQVIQKFDDVRKSIINLITLNKAKSEMENDGNKLINLLKKGKGEDDLKKLSVYFSDSKIINRFENNSLVKLIFKMEIPKNNIPTYISVKDNKNNLVIVQLVKIIEEQLTEEELKNFSQRYKAILGNVMMESLILQLRNRAKIKLGTFNEYIT</sequence>
<accession>A0A0X9VZ31</accession>
<evidence type="ECO:0000256" key="8">
    <source>
        <dbReference type="ARBA" id="ARBA00038408"/>
    </source>
</evidence>
<dbReference type="Pfam" id="PF13624">
    <property type="entry name" value="SurA_N_3"/>
    <property type="match status" value="1"/>
</dbReference>
<comment type="subcellular location">
    <subcellularLocation>
        <location evidence="1">Cell inner membrane</location>
        <topology evidence="1">Single-pass type II membrane protein</topology>
        <orientation evidence="1">Periplasmic side</orientation>
    </subcellularLocation>
</comment>
<protein>
    <recommendedName>
        <fullName evidence="9">Periplasmic chaperone PpiD</fullName>
    </recommendedName>
    <alternativeName>
        <fullName evidence="10">Periplasmic folding chaperone</fullName>
    </alternativeName>
</protein>
<dbReference type="GO" id="GO:0003755">
    <property type="term" value="F:peptidyl-prolyl cis-trans isomerase activity"/>
    <property type="evidence" value="ECO:0007669"/>
    <property type="project" value="UniProtKB-KW"/>
</dbReference>